<comment type="subcellular location">
    <subcellularLocation>
        <location evidence="1">Cell envelope</location>
    </subcellularLocation>
    <subcellularLocation>
        <location evidence="2">Cell outer membrane</location>
    </subcellularLocation>
    <subcellularLocation>
        <location evidence="3">Secreted</location>
    </subcellularLocation>
</comment>
<feature type="signal peptide" evidence="9">
    <location>
        <begin position="1"/>
        <end position="20"/>
    </location>
</feature>
<keyword evidence="4" id="KW-0964">Secreted</keyword>
<comment type="caution">
    <text evidence="10">The sequence shown here is derived from an EMBL/GenBank/DDBJ whole genome shotgun (WGS) entry which is preliminary data.</text>
</comment>
<evidence type="ECO:0000256" key="7">
    <source>
        <dbReference type="ARBA" id="ARBA00023237"/>
    </source>
</evidence>
<feature type="chain" id="PRO_5045201265" description="Right handed beta helix domain-containing protein" evidence="9">
    <location>
        <begin position="21"/>
        <end position="1858"/>
    </location>
</feature>
<dbReference type="PANTHER" id="PTHR11319">
    <property type="entry name" value="G PROTEIN-COUPLED RECEPTOR-RELATED"/>
    <property type="match status" value="1"/>
</dbReference>
<reference evidence="10 11" key="1">
    <citation type="submission" date="2024-04" db="EMBL/GenBank/DDBJ databases">
        <title>Tritrichomonas musculus Genome.</title>
        <authorList>
            <person name="Alves-Ferreira E."/>
            <person name="Grigg M."/>
            <person name="Lorenzi H."/>
            <person name="Galac M."/>
        </authorList>
    </citation>
    <scope>NUCLEOTIDE SEQUENCE [LARGE SCALE GENOMIC DNA]</scope>
    <source>
        <strain evidence="10 11">EAF2021</strain>
    </source>
</reference>
<keyword evidence="5 9" id="KW-0732">Signal</keyword>
<feature type="transmembrane region" description="Helical" evidence="8">
    <location>
        <begin position="1807"/>
        <end position="1828"/>
    </location>
</feature>
<evidence type="ECO:0000256" key="8">
    <source>
        <dbReference type="SAM" id="Phobius"/>
    </source>
</evidence>
<evidence type="ECO:0000256" key="3">
    <source>
        <dbReference type="ARBA" id="ARBA00004613"/>
    </source>
</evidence>
<evidence type="ECO:0000256" key="1">
    <source>
        <dbReference type="ARBA" id="ARBA00004196"/>
    </source>
</evidence>
<evidence type="ECO:0000256" key="4">
    <source>
        <dbReference type="ARBA" id="ARBA00022525"/>
    </source>
</evidence>
<dbReference type="InterPro" id="IPR006626">
    <property type="entry name" value="PbH1"/>
</dbReference>
<gene>
    <name evidence="10" type="ORF">M9Y10_037351</name>
</gene>
<dbReference type="Proteomes" id="UP001470230">
    <property type="component" value="Unassembled WGS sequence"/>
</dbReference>
<evidence type="ECO:0000256" key="6">
    <source>
        <dbReference type="ARBA" id="ARBA00023136"/>
    </source>
</evidence>
<name>A0ABR2GSB5_9EUKA</name>
<evidence type="ECO:0000313" key="10">
    <source>
        <dbReference type="EMBL" id="KAK8836827.1"/>
    </source>
</evidence>
<dbReference type="PANTHER" id="PTHR11319:SF35">
    <property type="entry name" value="OUTER MEMBRANE PROTEIN PMPC-RELATED"/>
    <property type="match status" value="1"/>
</dbReference>
<keyword evidence="8" id="KW-0812">Transmembrane</keyword>
<dbReference type="InterPro" id="IPR011050">
    <property type="entry name" value="Pectin_lyase_fold/virulence"/>
</dbReference>
<evidence type="ECO:0008006" key="12">
    <source>
        <dbReference type="Google" id="ProtNLM"/>
    </source>
</evidence>
<protein>
    <recommendedName>
        <fullName evidence="12">Right handed beta helix domain-containing protein</fullName>
    </recommendedName>
</protein>
<dbReference type="EMBL" id="JAPFFF010000063">
    <property type="protein sequence ID" value="KAK8836827.1"/>
    <property type="molecule type" value="Genomic_DNA"/>
</dbReference>
<dbReference type="SMART" id="SM00710">
    <property type="entry name" value="PbH1"/>
    <property type="match status" value="8"/>
</dbReference>
<evidence type="ECO:0000256" key="5">
    <source>
        <dbReference type="ARBA" id="ARBA00022729"/>
    </source>
</evidence>
<dbReference type="InterPro" id="IPR003368">
    <property type="entry name" value="POMP_repeat"/>
</dbReference>
<evidence type="ECO:0000313" key="11">
    <source>
        <dbReference type="Proteomes" id="UP001470230"/>
    </source>
</evidence>
<dbReference type="Pfam" id="PF02415">
    <property type="entry name" value="Chlam_PMP"/>
    <property type="match status" value="2"/>
</dbReference>
<keyword evidence="7" id="KW-0998">Cell outer membrane</keyword>
<keyword evidence="8" id="KW-1133">Transmembrane helix</keyword>
<accession>A0ABR2GSB5</accession>
<sequence>MNMFFFVFFILTIRSKELYAKSSQIFPKSQELKKEIRDLDELANDEIVCPEKPTSNVVDLSSNPSTIPDYKNIYGCNLIIEKRLFASKSRLILYLCTFKSIDSTNPATTTGGAIYLSLTGNTNIPREVYQIERCTFEECKASSGGGIYVSNTQVDYDIEIIQSIFKNNEASTEGGALYIKSPWVNIERCQFDNNKCRKGSVLHFIYGSNKASTKVNFTFHDCTFKHEMTETDVTLSLISIMYNTNARFYFYNNQLDIINPNSEFHVFDSGDPISNNGKYVFSNNCISTNDESIIASSSASSLNINFETDFRNSCSTSDPSQPPEPTESTSAIEITQTVQPTEEIICPSKPSGPVDDLKNKPSQYTAKSVLYGCELEIQTKINSDQHCVHLYYCTFNDVHDSSLEGGGAIYIHTTGTDGPKEKNNHIFHCSFTNCQALQGGALSIATGQTSRFFNITECKFMNNEATCDGGAIYFKGVYSTIESCEFINNDAKDNGCDIYFECGESTGGSSKSPLLIQNSKFELTEERTSDMIYLKWIKSSDFVFNNNEVIIASTNTNFFIGSIGNLAEGSMSFSSNCISPSKDYICTSTNTELYKKIETGFPKICESNNPVIPTEIISSIEASQITEPPQTIEPTQETIVCPEKPTSNVVDLSSNPSSIPDYKNIYGCNLIIEKRLFASKSRLILYLCTFKSIDSTNPATTTGGAIYLSLTGNTNIPREVYQIERCTFEECKASSGGGIYVSNTQVDYDIEIIQSIFKNNEASTEGGALYIKSPWVNIERCQFDNNKCRKGSVLHFIYGSNKASTKVNFTFHDCTFKHEMTGTDVTRSLISIMYNTNARFYFYNNQLDIINPNSEFHVFDSGDPISNNGKYVFSNNCISTNDESIIASSSASSLNINFETDFRNSCSTSDPSQPPEPTESTSAIEITQTVQPTEEIICPSKPSGPVDDLKNKPSQYTAKSVLYGCELEIQTKINSDQHCVHLYYCTFNDVHDSSLEGGGAIYIHTTGTDGPKEKNNHIFHCSFTNCQALQGGALSIATGQTSRFFNITECKFMNNEATCDGGAIYFKGVYSTIESCEFINNDAKDNGCDIYFECGESTGGSSKSPLLIQNSKFELTEERTSDMIYLKWIKSSDFVFNNNEVIIASTNTNFFIGSIGNLAEGSMSFSSNCISPSKDYICTSTNTELYKKIETGFPKTCESNNPVIPTEIISSIETSQITEPPQTIEPTQETIVCPEKPTKKLVDISNDNYVIAAFDNIYGCNFVAKKRVDADRCHLIIYACQFKAMRSNSFLGGAIFIGLSSNTKISSDAKLIELCTFEGCSAKSGGAIYIVSKQNEHKFIMRRNIFNNNEASTYGGAVYFGSGIGTIEECQFTNNICPKGCDLYFTLNISTDSTNFTIYNNKFEKTFNDGDQTLSLVYVISDSKTQFFFSENLIDIKNPNTEIHVFDSDSITDSFQGEWIFTNNCITSTDEKIIASSNAEGLNINFETDFRNSCKTTEPTNPIGPTGLPDDLFPEEENQCTEDKRCNFTNENEKTVLVHITISHFNNLHQIDKNGAAICLIDCGLSCKGSTFKNCDSTQGGGGAIYIKNKFDVSNSIFLEKLIFNECKAVYGGAVYIYSSSDKSTAIIKSCTFESNENVQDDTNPVEKNLFGGSAVFMTVKQGQLMRNKFYRNIGNGGCVKLYNNFDDDAKLQYLEKKKNIVLISDCLFEIDERSNCSILYVGGKYSSVNEIKNCVFTGSLSKGNHYIDGQMLLNDSPKMRIRSCKFDSELKNSVNQDSKNDFASFDIKNQIFNYKKNDNKGENNKWMIASLSSLMVICTIVLLIIALNHFNYSDKNEITIENNETIDKQKDDSENPK</sequence>
<keyword evidence="11" id="KW-1185">Reference proteome</keyword>
<dbReference type="NCBIfam" id="TIGR01376">
    <property type="entry name" value="POMP_repeat"/>
    <property type="match status" value="2"/>
</dbReference>
<evidence type="ECO:0000256" key="9">
    <source>
        <dbReference type="SAM" id="SignalP"/>
    </source>
</evidence>
<evidence type="ECO:0000256" key="2">
    <source>
        <dbReference type="ARBA" id="ARBA00004442"/>
    </source>
</evidence>
<proteinExistence type="predicted"/>
<keyword evidence="6 8" id="KW-0472">Membrane</keyword>
<organism evidence="10 11">
    <name type="scientific">Tritrichomonas musculus</name>
    <dbReference type="NCBI Taxonomy" id="1915356"/>
    <lineage>
        <taxon>Eukaryota</taxon>
        <taxon>Metamonada</taxon>
        <taxon>Parabasalia</taxon>
        <taxon>Tritrichomonadida</taxon>
        <taxon>Tritrichomonadidae</taxon>
        <taxon>Tritrichomonas</taxon>
    </lineage>
</organism>
<dbReference type="SUPFAM" id="SSF51126">
    <property type="entry name" value="Pectin lyase-like"/>
    <property type="match status" value="5"/>
</dbReference>